<dbReference type="Pfam" id="PF06750">
    <property type="entry name" value="A24_N_bact"/>
    <property type="match status" value="1"/>
</dbReference>
<evidence type="ECO:0000259" key="12">
    <source>
        <dbReference type="Pfam" id="PF06750"/>
    </source>
</evidence>
<gene>
    <name evidence="13" type="ORF">UT61_C0003G0039</name>
</gene>
<comment type="function">
    <text evidence="9">Plays an essential role in type IV pili and type II pseudopili formation by proteolytically removing the leader sequence from substrate proteins and subsequently monomethylating the alpha-amino group of the newly exposed N-terminal phenylalanine.</text>
</comment>
<feature type="transmembrane region" description="Helical" evidence="10">
    <location>
        <begin position="117"/>
        <end position="137"/>
    </location>
</feature>
<dbReference type="AlphaFoldDB" id="A0A0G0Q023"/>
<keyword evidence="6 10" id="KW-1133">Transmembrane helix</keyword>
<dbReference type="InterPro" id="IPR014032">
    <property type="entry name" value="Peptidase_A24A_bac"/>
</dbReference>
<evidence type="ECO:0000256" key="10">
    <source>
        <dbReference type="SAM" id="Phobius"/>
    </source>
</evidence>
<feature type="transmembrane region" description="Helical" evidence="10">
    <location>
        <begin position="149"/>
        <end position="166"/>
    </location>
</feature>
<comment type="similarity">
    <text evidence="2 8">Belongs to the peptidase A24 family.</text>
</comment>
<dbReference type="GO" id="GO:0032259">
    <property type="term" value="P:methylation"/>
    <property type="evidence" value="ECO:0007669"/>
    <property type="project" value="UniProtKB-KW"/>
</dbReference>
<protein>
    <recommendedName>
        <fullName evidence="9">Prepilin leader peptidase/N-methyltransferase</fullName>
        <ecNumber evidence="9">2.1.1.-</ecNumber>
        <ecNumber evidence="9">3.4.23.43</ecNumber>
    </recommendedName>
</protein>
<evidence type="ECO:0000256" key="2">
    <source>
        <dbReference type="ARBA" id="ARBA00005801"/>
    </source>
</evidence>
<dbReference type="GO" id="GO:0005886">
    <property type="term" value="C:plasma membrane"/>
    <property type="evidence" value="ECO:0007669"/>
    <property type="project" value="UniProtKB-SubCell"/>
</dbReference>
<dbReference type="GO" id="GO:0008168">
    <property type="term" value="F:methyltransferase activity"/>
    <property type="evidence" value="ECO:0007669"/>
    <property type="project" value="UniProtKB-KW"/>
</dbReference>
<comment type="subcellular location">
    <subcellularLocation>
        <location evidence="1">Cell inner membrane</location>
        <topology evidence="1">Multi-pass membrane protein</topology>
    </subcellularLocation>
    <subcellularLocation>
        <location evidence="9">Cell membrane</location>
        <topology evidence="9">Multi-pass membrane protein</topology>
    </subcellularLocation>
</comment>
<feature type="transmembrane region" description="Helical" evidence="10">
    <location>
        <begin position="172"/>
        <end position="190"/>
    </location>
</feature>
<dbReference type="InterPro" id="IPR000045">
    <property type="entry name" value="Prepilin_IV_endopep_pep"/>
</dbReference>
<evidence type="ECO:0000256" key="7">
    <source>
        <dbReference type="ARBA" id="ARBA00023136"/>
    </source>
</evidence>
<evidence type="ECO:0000256" key="8">
    <source>
        <dbReference type="RuleBase" id="RU003793"/>
    </source>
</evidence>
<dbReference type="PANTHER" id="PTHR30487:SF0">
    <property type="entry name" value="PREPILIN LEADER PEPTIDASE_N-METHYLTRANSFERASE-RELATED"/>
    <property type="match status" value="1"/>
</dbReference>
<feature type="domain" description="Prepilin type IV endopeptidase peptidase" evidence="11">
    <location>
        <begin position="127"/>
        <end position="231"/>
    </location>
</feature>
<name>A0A0G0Q023_9BACT</name>
<keyword evidence="4" id="KW-0997">Cell inner membrane</keyword>
<keyword evidence="9" id="KW-0808">Transferase</keyword>
<dbReference type="InterPro" id="IPR010627">
    <property type="entry name" value="Prepilin_pept_A24_N"/>
</dbReference>
<dbReference type="Proteomes" id="UP000034793">
    <property type="component" value="Unassembled WGS sequence"/>
</dbReference>
<keyword evidence="9" id="KW-0511">Multifunctional enzyme</keyword>
<keyword evidence="9" id="KW-0378">Hydrolase</keyword>
<sequence>MVIQSIFIFIFGLIIGSFLTLYTYRSPRTISVKKGRSKCDRCGKKISWFDNIPLISYLLLKGKCRYCGNKISLRYPLIEFSTGILFAGIYYFYINCATILQGGTFEGNPFCAWTDLLGLWILPYLLLVSTVLVAIFVIDLEHQIIPDNLVFLLFVVNIMALILFRVDNLYEILFVSFAASLFFLMLHLVTKGRGMGLGDVKLVLALSPIFTWQVTITWIFLSFVIGAILGLILISLKRASFGKHIAFGPFLIFSFFIALFWGESLSRYIIPYMP</sequence>
<evidence type="ECO:0000256" key="9">
    <source>
        <dbReference type="RuleBase" id="RU003794"/>
    </source>
</evidence>
<keyword evidence="5 9" id="KW-0812">Transmembrane</keyword>
<dbReference type="EC" id="2.1.1.-" evidence="9"/>
<feature type="transmembrane region" description="Helical" evidence="10">
    <location>
        <begin position="241"/>
        <end position="261"/>
    </location>
</feature>
<accession>A0A0G0Q023</accession>
<dbReference type="Pfam" id="PF01478">
    <property type="entry name" value="Peptidase_A24"/>
    <property type="match status" value="1"/>
</dbReference>
<keyword evidence="3" id="KW-1003">Cell membrane</keyword>
<dbReference type="EC" id="3.4.23.43" evidence="9"/>
<dbReference type="GO" id="GO:0006465">
    <property type="term" value="P:signal peptide processing"/>
    <property type="evidence" value="ECO:0007669"/>
    <property type="project" value="TreeGrafter"/>
</dbReference>
<dbReference type="EMBL" id="LBXL01000003">
    <property type="protein sequence ID" value="KKR30711.1"/>
    <property type="molecule type" value="Genomic_DNA"/>
</dbReference>
<feature type="transmembrane region" description="Helical" evidence="10">
    <location>
        <begin position="202"/>
        <end position="235"/>
    </location>
</feature>
<dbReference type="GO" id="GO:0004190">
    <property type="term" value="F:aspartic-type endopeptidase activity"/>
    <property type="evidence" value="ECO:0007669"/>
    <property type="project" value="UniProtKB-EC"/>
</dbReference>
<evidence type="ECO:0000259" key="11">
    <source>
        <dbReference type="Pfam" id="PF01478"/>
    </source>
</evidence>
<keyword evidence="7 10" id="KW-0472">Membrane</keyword>
<proteinExistence type="inferred from homology"/>
<feature type="domain" description="Prepilin peptidase A24 N-terminal" evidence="12">
    <location>
        <begin position="10"/>
        <end position="91"/>
    </location>
</feature>
<reference evidence="13 14" key="1">
    <citation type="journal article" date="2015" name="Nature">
        <title>rRNA introns, odd ribosomes, and small enigmatic genomes across a large radiation of phyla.</title>
        <authorList>
            <person name="Brown C.T."/>
            <person name="Hug L.A."/>
            <person name="Thomas B.C."/>
            <person name="Sharon I."/>
            <person name="Castelle C.J."/>
            <person name="Singh A."/>
            <person name="Wilkins M.J."/>
            <person name="Williams K.H."/>
            <person name="Banfield J.F."/>
        </authorList>
    </citation>
    <scope>NUCLEOTIDE SEQUENCE [LARGE SCALE GENOMIC DNA]</scope>
</reference>
<comment type="caution">
    <text evidence="13">The sequence shown here is derived from an EMBL/GenBank/DDBJ whole genome shotgun (WGS) entry which is preliminary data.</text>
</comment>
<dbReference type="PRINTS" id="PR00864">
    <property type="entry name" value="PREPILNPTASE"/>
</dbReference>
<keyword evidence="9" id="KW-0489">Methyltransferase</keyword>
<feature type="transmembrane region" description="Helical" evidence="10">
    <location>
        <begin position="75"/>
        <end position="94"/>
    </location>
</feature>
<evidence type="ECO:0000313" key="14">
    <source>
        <dbReference type="Proteomes" id="UP000034793"/>
    </source>
</evidence>
<dbReference type="PANTHER" id="PTHR30487">
    <property type="entry name" value="TYPE 4 PREPILIN-LIKE PROTEINS LEADER PEPTIDE-PROCESSING ENZYME"/>
    <property type="match status" value="1"/>
</dbReference>
<evidence type="ECO:0000256" key="1">
    <source>
        <dbReference type="ARBA" id="ARBA00004429"/>
    </source>
</evidence>
<organism evidence="13 14">
    <name type="scientific">Candidatus Woesebacteria bacterium GW2011_GWA1_39_8</name>
    <dbReference type="NCBI Taxonomy" id="1618552"/>
    <lineage>
        <taxon>Bacteria</taxon>
        <taxon>Candidatus Woeseibacteriota</taxon>
    </lineage>
</organism>
<evidence type="ECO:0000256" key="3">
    <source>
        <dbReference type="ARBA" id="ARBA00022475"/>
    </source>
</evidence>
<evidence type="ECO:0000313" key="13">
    <source>
        <dbReference type="EMBL" id="KKR30711.1"/>
    </source>
</evidence>
<evidence type="ECO:0000256" key="4">
    <source>
        <dbReference type="ARBA" id="ARBA00022519"/>
    </source>
</evidence>
<dbReference type="PATRIC" id="fig|1618552.3.peg.114"/>
<dbReference type="InterPro" id="IPR050882">
    <property type="entry name" value="Prepilin_peptidase/N-MTase"/>
</dbReference>
<evidence type="ECO:0000256" key="5">
    <source>
        <dbReference type="ARBA" id="ARBA00022692"/>
    </source>
</evidence>
<feature type="transmembrane region" description="Helical" evidence="10">
    <location>
        <begin position="6"/>
        <end position="24"/>
    </location>
</feature>
<keyword evidence="9" id="KW-0645">Protease</keyword>
<comment type="catalytic activity">
    <reaction evidence="9">
        <text>Typically cleaves a -Gly-|-Phe- bond to release an N-terminal, basic peptide of 5-8 residues from type IV prepilin, and then N-methylates the new N-terminal amino group, the methyl donor being S-adenosyl-L-methionine.</text>
        <dbReference type="EC" id="3.4.23.43"/>
    </reaction>
</comment>
<dbReference type="Gene3D" id="1.20.120.1220">
    <property type="match status" value="1"/>
</dbReference>
<evidence type="ECO:0000256" key="6">
    <source>
        <dbReference type="ARBA" id="ARBA00022989"/>
    </source>
</evidence>